<gene>
    <name evidence="1" type="ORF">ZT1A5_G5733</name>
</gene>
<evidence type="ECO:0000313" key="1">
    <source>
        <dbReference type="EMBL" id="SMY24292.1"/>
    </source>
</evidence>
<reference evidence="1 2" key="1">
    <citation type="submission" date="2016-10" db="EMBL/GenBank/DDBJ databases">
        <authorList>
            <person name="Varghese N."/>
        </authorList>
    </citation>
    <scope>NUCLEOTIDE SEQUENCE [LARGE SCALE GENOMIC DNA]</scope>
</reference>
<evidence type="ECO:0000313" key="2">
    <source>
        <dbReference type="Proteomes" id="UP000215453"/>
    </source>
</evidence>
<protein>
    <submittedName>
        <fullName evidence="1">Uncharacterized protein</fullName>
    </submittedName>
</protein>
<organism evidence="1 2">
    <name type="scientific">Zymoseptoria tritici ST99CH_1A5</name>
    <dbReference type="NCBI Taxonomy" id="1276529"/>
    <lineage>
        <taxon>Eukaryota</taxon>
        <taxon>Fungi</taxon>
        <taxon>Dikarya</taxon>
        <taxon>Ascomycota</taxon>
        <taxon>Pezizomycotina</taxon>
        <taxon>Dothideomycetes</taxon>
        <taxon>Dothideomycetidae</taxon>
        <taxon>Mycosphaerellales</taxon>
        <taxon>Mycosphaerellaceae</taxon>
        <taxon>Zymoseptoria</taxon>
    </lineage>
</organism>
<dbReference type="EMBL" id="LT882680">
    <property type="protein sequence ID" value="SMY24292.1"/>
    <property type="molecule type" value="Genomic_DNA"/>
</dbReference>
<dbReference type="Proteomes" id="UP000215453">
    <property type="component" value="Chromosome 5"/>
</dbReference>
<name>A0A1Y6LIL1_ZYMTR</name>
<sequence>MGNFIPCEADFTKTTRTNQEVSAKLLELRLAYEDDEAQLVARSIAELVRDGYTAPQLCHLIATTILEVEVAEDAEKVKELVRWLLEITDVLSPKRRFMLRPGTVLVRWNGIAVGNESAEPIDIMKVWQALDEMEGITAAAG</sequence>
<dbReference type="AlphaFoldDB" id="A0A1Y6LIL1"/>
<proteinExistence type="predicted"/>
<accession>A0A1Y6LIL1</accession>